<keyword evidence="1" id="KW-0732">Signal</keyword>
<dbReference type="Proteomes" id="UP000316621">
    <property type="component" value="Chromosome 8"/>
</dbReference>
<evidence type="ECO:0000313" key="3">
    <source>
        <dbReference type="Proteomes" id="UP000316621"/>
    </source>
</evidence>
<protein>
    <submittedName>
        <fullName evidence="2">Uncharacterized protein</fullName>
    </submittedName>
</protein>
<name>A0A4Y7KU46_PAPSO</name>
<keyword evidence="3" id="KW-1185">Reference proteome</keyword>
<feature type="chain" id="PRO_5021297354" evidence="1">
    <location>
        <begin position="20"/>
        <end position="65"/>
    </location>
</feature>
<proteinExistence type="predicted"/>
<feature type="non-terminal residue" evidence="2">
    <location>
        <position position="1"/>
    </location>
</feature>
<evidence type="ECO:0000256" key="1">
    <source>
        <dbReference type="SAM" id="SignalP"/>
    </source>
</evidence>
<organism evidence="2 3">
    <name type="scientific">Papaver somniferum</name>
    <name type="common">Opium poppy</name>
    <dbReference type="NCBI Taxonomy" id="3469"/>
    <lineage>
        <taxon>Eukaryota</taxon>
        <taxon>Viridiplantae</taxon>
        <taxon>Streptophyta</taxon>
        <taxon>Embryophyta</taxon>
        <taxon>Tracheophyta</taxon>
        <taxon>Spermatophyta</taxon>
        <taxon>Magnoliopsida</taxon>
        <taxon>Ranunculales</taxon>
        <taxon>Papaveraceae</taxon>
        <taxon>Papaveroideae</taxon>
        <taxon>Papaver</taxon>
    </lineage>
</organism>
<dbReference type="AlphaFoldDB" id="A0A4Y7KU46"/>
<sequence length="65" mass="7462">PILYFFLFFLLISFATTHAFYSLEFSFLLQPRSRKTFIFSTGSQIMGLVAETFATTHTCRLGQAQ</sequence>
<feature type="signal peptide" evidence="1">
    <location>
        <begin position="1"/>
        <end position="19"/>
    </location>
</feature>
<gene>
    <name evidence="2" type="ORF">C5167_051185</name>
</gene>
<evidence type="ECO:0000313" key="2">
    <source>
        <dbReference type="EMBL" id="RZC75708.1"/>
    </source>
</evidence>
<accession>A0A4Y7KU46</accession>
<dbReference type="Gramene" id="RZC75708">
    <property type="protein sequence ID" value="RZC75708"/>
    <property type="gene ID" value="C5167_051185"/>
</dbReference>
<dbReference type="EMBL" id="CM010722">
    <property type="protein sequence ID" value="RZC75708.1"/>
    <property type="molecule type" value="Genomic_DNA"/>
</dbReference>
<reference evidence="2 3" key="1">
    <citation type="journal article" date="2018" name="Science">
        <title>The opium poppy genome and morphinan production.</title>
        <authorList>
            <person name="Guo L."/>
            <person name="Winzer T."/>
            <person name="Yang X."/>
            <person name="Li Y."/>
            <person name="Ning Z."/>
            <person name="He Z."/>
            <person name="Teodor R."/>
            <person name="Lu Y."/>
            <person name="Bowser T.A."/>
            <person name="Graham I.A."/>
            <person name="Ye K."/>
        </authorList>
    </citation>
    <scope>NUCLEOTIDE SEQUENCE [LARGE SCALE GENOMIC DNA]</scope>
    <source>
        <strain evidence="3">cv. HN1</strain>
        <tissue evidence="2">Leaves</tissue>
    </source>
</reference>